<dbReference type="EMBL" id="DRPZ01000032">
    <property type="protein sequence ID" value="HGY08661.1"/>
    <property type="molecule type" value="Genomic_DNA"/>
</dbReference>
<gene>
    <name evidence="1" type="ORF">ENK37_01200</name>
</gene>
<protein>
    <submittedName>
        <fullName evidence="1">Uncharacterized protein</fullName>
    </submittedName>
</protein>
<name>A0A7C4ZGG7_9DEIN</name>
<comment type="caution">
    <text evidence="1">The sequence shown here is derived from an EMBL/GenBank/DDBJ whole genome shotgun (WGS) entry which is preliminary data.</text>
</comment>
<dbReference type="Proteomes" id="UP000885759">
    <property type="component" value="Unassembled WGS sequence"/>
</dbReference>
<sequence length="171" mass="19466">MVLTLNLSFVFAEGNDLRTVDFGLYTSPMLGLHLDHPLRDEAGGVQAYFTAGVAMRDTSDYAVHLGFRRFFHPLRKGAPQGYWAVGLSLEHPFRRFYAGERWIDRFNFSYLGVGYEGFVYGNLYMGARLQLHPVILYNYILVPSNMPPNRGTMDLTGLFVVAPTLYVGYFF</sequence>
<organism evidence="1">
    <name type="scientific">Oceanithermus profundus</name>
    <dbReference type="NCBI Taxonomy" id="187137"/>
    <lineage>
        <taxon>Bacteria</taxon>
        <taxon>Thermotogati</taxon>
        <taxon>Deinococcota</taxon>
        <taxon>Deinococci</taxon>
        <taxon>Thermales</taxon>
        <taxon>Thermaceae</taxon>
        <taxon>Oceanithermus</taxon>
    </lineage>
</organism>
<evidence type="ECO:0000313" key="1">
    <source>
        <dbReference type="EMBL" id="HGY08661.1"/>
    </source>
</evidence>
<dbReference type="AlphaFoldDB" id="A0A7C4ZGG7"/>
<accession>A0A7C4ZGG7</accession>
<proteinExistence type="predicted"/>
<reference evidence="1" key="1">
    <citation type="journal article" date="2020" name="mSystems">
        <title>Genome- and Community-Level Interaction Insights into Carbon Utilization and Element Cycling Functions of Hydrothermarchaeota in Hydrothermal Sediment.</title>
        <authorList>
            <person name="Zhou Z."/>
            <person name="Liu Y."/>
            <person name="Xu W."/>
            <person name="Pan J."/>
            <person name="Luo Z.H."/>
            <person name="Li M."/>
        </authorList>
    </citation>
    <scope>NUCLEOTIDE SEQUENCE [LARGE SCALE GENOMIC DNA]</scope>
    <source>
        <strain evidence="1">HyVt-570</strain>
    </source>
</reference>